<dbReference type="EMBL" id="JAGIYY010000001">
    <property type="protein sequence ID" value="MBP0438182.1"/>
    <property type="molecule type" value="Genomic_DNA"/>
</dbReference>
<evidence type="ECO:0000313" key="1">
    <source>
        <dbReference type="EMBL" id="MBP0438182.1"/>
    </source>
</evidence>
<dbReference type="Pfam" id="PF11306">
    <property type="entry name" value="DUF3108"/>
    <property type="match status" value="1"/>
</dbReference>
<name>A0A8J7QZH1_9HYPH</name>
<proteinExistence type="predicted"/>
<evidence type="ECO:0000313" key="2">
    <source>
        <dbReference type="Proteomes" id="UP000666240"/>
    </source>
</evidence>
<gene>
    <name evidence="1" type="ORF">J5Y06_05945</name>
</gene>
<organism evidence="1 2">
    <name type="scientific">Tianweitania sediminis</name>
    <dbReference type="NCBI Taxonomy" id="1502156"/>
    <lineage>
        <taxon>Bacteria</taxon>
        <taxon>Pseudomonadati</taxon>
        <taxon>Pseudomonadota</taxon>
        <taxon>Alphaproteobacteria</taxon>
        <taxon>Hyphomicrobiales</taxon>
        <taxon>Phyllobacteriaceae</taxon>
        <taxon>Tianweitania</taxon>
    </lineage>
</organism>
<comment type="caution">
    <text evidence="1">The sequence shown here is derived from an EMBL/GenBank/DDBJ whole genome shotgun (WGS) entry which is preliminary data.</text>
</comment>
<protein>
    <submittedName>
        <fullName evidence="1">DUF3108 domain-containing protein</fullName>
    </submittedName>
</protein>
<dbReference type="InterPro" id="IPR021457">
    <property type="entry name" value="DUF3108"/>
</dbReference>
<dbReference type="RefSeq" id="WP_209334104.1">
    <property type="nucleotide sequence ID" value="NZ_JAGIYY010000001.1"/>
</dbReference>
<accession>A0A8J7QZH1</accession>
<dbReference type="Proteomes" id="UP000666240">
    <property type="component" value="Unassembled WGS sequence"/>
</dbReference>
<sequence length="248" mass="26942">MGGLVAAAVPARAQTFQAEYVVSIFGLPIARSTFTSRWTETSYEIQGQVSSSGLAAIFDDTKGTVEASGRLEDKDAEPQRYELDYTSGKKKQWTLVRLEDGNVVATENAPPPKPRRHSWVPVEAAHLADVVDPLTATLVQAASPDDVCNRTARIYDGELRADLSLSFLRKAPAKVGDFEGEGVTCAIRFTPISGYRKGSKTIEYLAGGNRMEVTFARLGKTSFFVPLQGQVETRIGTVHFRVGKISGV</sequence>
<keyword evidence="2" id="KW-1185">Reference proteome</keyword>
<reference evidence="1" key="1">
    <citation type="submission" date="2021-03" db="EMBL/GenBank/DDBJ databases">
        <title>Genome sequencing and assembly of Tianweitania sediminis.</title>
        <authorList>
            <person name="Chhetri G."/>
        </authorList>
    </citation>
    <scope>NUCLEOTIDE SEQUENCE</scope>
    <source>
        <strain evidence="1">Z8</strain>
    </source>
</reference>
<dbReference type="AlphaFoldDB" id="A0A8J7QZH1"/>